<evidence type="ECO:0000313" key="3">
    <source>
        <dbReference type="WBParaSite" id="L893_g16566.t1"/>
    </source>
</evidence>
<feature type="signal peptide" evidence="1">
    <location>
        <begin position="1"/>
        <end position="19"/>
    </location>
</feature>
<evidence type="ECO:0000256" key="1">
    <source>
        <dbReference type="SAM" id="SignalP"/>
    </source>
</evidence>
<accession>A0A1I7YI37</accession>
<sequence length="215" mass="23247">MFLRFAFLLFAIKFQMTTACGAGGVGGFSDEDNRIVQNPTFSMEINPPVAWTYPENNAQASYSYFPGQRLSQAEANIQAHSDLEAAVLSAVVESGIPTQGVVVRSTYTAPEISDCKKAGTVTTMAGQRIGVVESGAVVKTITPTAAAISVQDCMSRAFLTSTTVAVSEEDYTVQTTVQIEGITGSKFQMRQIARQMMAILNFKYNARFVAEIQIQ</sequence>
<keyword evidence="2" id="KW-1185">Reference proteome</keyword>
<organism evidence="2 3">
    <name type="scientific">Steinernema glaseri</name>
    <dbReference type="NCBI Taxonomy" id="37863"/>
    <lineage>
        <taxon>Eukaryota</taxon>
        <taxon>Metazoa</taxon>
        <taxon>Ecdysozoa</taxon>
        <taxon>Nematoda</taxon>
        <taxon>Chromadorea</taxon>
        <taxon>Rhabditida</taxon>
        <taxon>Tylenchina</taxon>
        <taxon>Panagrolaimomorpha</taxon>
        <taxon>Strongyloidoidea</taxon>
        <taxon>Steinernematidae</taxon>
        <taxon>Steinernema</taxon>
    </lineage>
</organism>
<dbReference type="WBParaSite" id="L893_g16566.t1">
    <property type="protein sequence ID" value="L893_g16566.t1"/>
    <property type="gene ID" value="L893_g16566"/>
</dbReference>
<keyword evidence="1" id="KW-0732">Signal</keyword>
<evidence type="ECO:0000313" key="2">
    <source>
        <dbReference type="Proteomes" id="UP000095287"/>
    </source>
</evidence>
<feature type="chain" id="PRO_5009312196" evidence="1">
    <location>
        <begin position="20"/>
        <end position="215"/>
    </location>
</feature>
<dbReference type="AlphaFoldDB" id="A0A1I7YI37"/>
<reference evidence="3" key="1">
    <citation type="submission" date="2016-11" db="UniProtKB">
        <authorList>
            <consortium name="WormBaseParasite"/>
        </authorList>
    </citation>
    <scope>IDENTIFICATION</scope>
</reference>
<proteinExistence type="predicted"/>
<protein>
    <submittedName>
        <fullName evidence="3">DUF4468 domain-containing protein</fullName>
    </submittedName>
</protein>
<dbReference type="Proteomes" id="UP000095287">
    <property type="component" value="Unplaced"/>
</dbReference>
<name>A0A1I7YI37_9BILA</name>